<dbReference type="Proteomes" id="UP000662888">
    <property type="component" value="Chromosome"/>
</dbReference>
<sequence>MLSMAACLLLFVVISSTLSITMTGRGIRERVVNQELPSVIGEIRNDVLRQIAVPLATSLALANNTYVQAWEAEGLPDSGMQAWKAYAGQIKAKNKAATVFWISDTSGKYMTEQGLSRTLDKAAGTDQWFYGFLASGKPYTLDLDKEVGSNEFMLFINTRAEAPGGKLGVAGLGLSVTALADTIRAYRIGQSGFVSLVRANGLVLVHRDAALADGKHYLKDLPGYDEALSKTLLGGAKFTHAETDLGAARRMVVSSFVPELNMYVVAEVPQAEVLGNVARDATISALVAALIGGGIGLFVIYLISRAIAGPVARAAHMLSDIAGGNGDLSRRMPVESGDEVGELAEAFNRFVSSLNLTISQVRGSTETIAAASSEIAAGNMDLSGRTEAQASSLEQTAAAMEQMTSTVKQNAENASQANQLVVSASTYAVKGGEVVGQVVSTMGSITDSSRKIADIIGVIDGIAFQTNILALNAAVEAARAGEQGRGFAVVASEVRNLAQRSAGAAREIKTLIDDSVQKVDAGSRLVDEAGVTMHQIVTSVQQVADLMSEIAAASFEQSQGIGQINQSISAMDDATQQNAALVEEAAAAAASLQDQAANLAKVVSVFKLDESATPLAAPAAPARRVPATRAVARAPAPHQAAKPAAKPGSKPTGKPPAKPPAKAAAPAGDDWEEF</sequence>
<feature type="compositionally biased region" description="Low complexity" evidence="4">
    <location>
        <begin position="615"/>
        <end position="652"/>
    </location>
</feature>
<keyword evidence="1" id="KW-0488">Methylation</keyword>
<evidence type="ECO:0000259" key="7">
    <source>
        <dbReference type="PROSITE" id="PS50885"/>
    </source>
</evidence>
<dbReference type="Gene3D" id="3.30.450.20">
    <property type="entry name" value="PAS domain"/>
    <property type="match status" value="1"/>
</dbReference>
<organism evidence="8 9">
    <name type="scientific">Massilia antarctica</name>
    <dbReference type="NCBI Taxonomy" id="2765360"/>
    <lineage>
        <taxon>Bacteria</taxon>
        <taxon>Pseudomonadati</taxon>
        <taxon>Pseudomonadota</taxon>
        <taxon>Betaproteobacteria</taxon>
        <taxon>Burkholderiales</taxon>
        <taxon>Oxalobacteraceae</taxon>
        <taxon>Telluria group</taxon>
        <taxon>Massilia</taxon>
    </lineage>
</organism>
<gene>
    <name evidence="8" type="ORF">IV454_11460</name>
</gene>
<proteinExistence type="inferred from homology"/>
<keyword evidence="9" id="KW-1185">Reference proteome</keyword>
<dbReference type="InterPro" id="IPR003660">
    <property type="entry name" value="HAMP_dom"/>
</dbReference>
<dbReference type="EMBL" id="CP065053">
    <property type="protein sequence ID" value="QPI53214.1"/>
    <property type="molecule type" value="Genomic_DNA"/>
</dbReference>
<dbReference type="CDD" id="cd06225">
    <property type="entry name" value="HAMP"/>
    <property type="match status" value="1"/>
</dbReference>
<feature type="transmembrane region" description="Helical" evidence="5">
    <location>
        <begin position="283"/>
        <end position="303"/>
    </location>
</feature>
<comment type="similarity">
    <text evidence="2">Belongs to the methyl-accepting chemotaxis (MCP) protein family.</text>
</comment>
<keyword evidence="5" id="KW-1133">Transmembrane helix</keyword>
<evidence type="ECO:0000259" key="6">
    <source>
        <dbReference type="PROSITE" id="PS50111"/>
    </source>
</evidence>
<evidence type="ECO:0000313" key="8">
    <source>
        <dbReference type="EMBL" id="QPI53214.1"/>
    </source>
</evidence>
<dbReference type="Pfam" id="PF00015">
    <property type="entry name" value="MCPsignal"/>
    <property type="match status" value="1"/>
</dbReference>
<dbReference type="PROSITE" id="PS50111">
    <property type="entry name" value="CHEMOTAXIS_TRANSDUC_2"/>
    <property type="match status" value="1"/>
</dbReference>
<evidence type="ECO:0000256" key="3">
    <source>
        <dbReference type="PROSITE-ProRule" id="PRU00284"/>
    </source>
</evidence>
<dbReference type="SMART" id="SM00304">
    <property type="entry name" value="HAMP"/>
    <property type="match status" value="1"/>
</dbReference>
<dbReference type="SUPFAM" id="SSF58104">
    <property type="entry name" value="Methyl-accepting chemotaxis protein (MCP) signaling domain"/>
    <property type="match status" value="1"/>
</dbReference>
<keyword evidence="5" id="KW-0812">Transmembrane</keyword>
<feature type="domain" description="Methyl-accepting transducer" evidence="6">
    <location>
        <begin position="364"/>
        <end position="593"/>
    </location>
</feature>
<keyword evidence="5" id="KW-0472">Membrane</keyword>
<dbReference type="PROSITE" id="PS50885">
    <property type="entry name" value="HAMP"/>
    <property type="match status" value="1"/>
</dbReference>
<evidence type="ECO:0000256" key="2">
    <source>
        <dbReference type="ARBA" id="ARBA00029447"/>
    </source>
</evidence>
<evidence type="ECO:0000256" key="4">
    <source>
        <dbReference type="SAM" id="MobiDB-lite"/>
    </source>
</evidence>
<accession>A0AA48WLH4</accession>
<protein>
    <submittedName>
        <fullName evidence="8">HAMP domain-containing protein</fullName>
    </submittedName>
</protein>
<dbReference type="Gene3D" id="1.10.287.950">
    <property type="entry name" value="Methyl-accepting chemotaxis protein"/>
    <property type="match status" value="1"/>
</dbReference>
<evidence type="ECO:0000256" key="5">
    <source>
        <dbReference type="SAM" id="Phobius"/>
    </source>
</evidence>
<dbReference type="InterPro" id="IPR051310">
    <property type="entry name" value="MCP_chemotaxis"/>
</dbReference>
<feature type="region of interest" description="Disordered" evidence="4">
    <location>
        <begin position="615"/>
        <end position="674"/>
    </location>
</feature>
<dbReference type="CDD" id="cd11386">
    <property type="entry name" value="MCP_signal"/>
    <property type="match status" value="1"/>
</dbReference>
<dbReference type="PANTHER" id="PTHR43531">
    <property type="entry name" value="PROTEIN ICFG"/>
    <property type="match status" value="1"/>
</dbReference>
<evidence type="ECO:0000256" key="1">
    <source>
        <dbReference type="ARBA" id="ARBA00022481"/>
    </source>
</evidence>
<dbReference type="SMART" id="SM00283">
    <property type="entry name" value="MA"/>
    <property type="match status" value="1"/>
</dbReference>
<dbReference type="CDD" id="cd18774">
    <property type="entry name" value="PDC2_HK_sensor"/>
    <property type="match status" value="1"/>
</dbReference>
<dbReference type="Pfam" id="PF00672">
    <property type="entry name" value="HAMP"/>
    <property type="match status" value="1"/>
</dbReference>
<evidence type="ECO:0000313" key="9">
    <source>
        <dbReference type="Proteomes" id="UP000662888"/>
    </source>
</evidence>
<feature type="domain" description="HAMP" evidence="7">
    <location>
        <begin position="305"/>
        <end position="359"/>
    </location>
</feature>
<keyword evidence="3" id="KW-0807">Transducer</keyword>
<dbReference type="PANTHER" id="PTHR43531:SF14">
    <property type="entry name" value="METHYL-ACCEPTING CHEMOTAXIS PROTEIN I-RELATED"/>
    <property type="match status" value="1"/>
</dbReference>
<dbReference type="InterPro" id="IPR004089">
    <property type="entry name" value="MCPsignal_dom"/>
</dbReference>
<name>A0AA48WLH4_9BURK</name>
<reference evidence="8 9" key="1">
    <citation type="submission" date="2020-11" db="EMBL/GenBank/DDBJ databases">
        <authorList>
            <person name="Sun Q."/>
        </authorList>
    </citation>
    <scope>NUCLEOTIDE SEQUENCE [LARGE SCALE GENOMIC DNA]</scope>
    <source>
        <strain evidence="8 9">P8398</strain>
    </source>
</reference>